<keyword evidence="5" id="KW-1185">Reference proteome</keyword>
<name>A0ABP8KZU8_9BACT</name>
<evidence type="ECO:0000313" key="4">
    <source>
        <dbReference type="EMBL" id="GAA4419457.1"/>
    </source>
</evidence>
<dbReference type="InterPro" id="IPR036514">
    <property type="entry name" value="SGNH_hydro_sf"/>
</dbReference>
<gene>
    <name evidence="4" type="ORF">GCM10023187_53800</name>
</gene>
<protein>
    <recommendedName>
        <fullName evidence="3">Sialate O-acetylesterase domain-containing protein</fullName>
    </recommendedName>
</protein>
<evidence type="ECO:0000256" key="2">
    <source>
        <dbReference type="SAM" id="SignalP"/>
    </source>
</evidence>
<dbReference type="SUPFAM" id="SSF52266">
    <property type="entry name" value="SGNH hydrolase"/>
    <property type="match status" value="1"/>
</dbReference>
<reference evidence="5" key="1">
    <citation type="journal article" date="2019" name="Int. J. Syst. Evol. Microbiol.">
        <title>The Global Catalogue of Microorganisms (GCM) 10K type strain sequencing project: providing services to taxonomists for standard genome sequencing and annotation.</title>
        <authorList>
            <consortium name="The Broad Institute Genomics Platform"/>
            <consortium name="The Broad Institute Genome Sequencing Center for Infectious Disease"/>
            <person name="Wu L."/>
            <person name="Ma J."/>
        </authorList>
    </citation>
    <scope>NUCLEOTIDE SEQUENCE [LARGE SCALE GENOMIC DNA]</scope>
    <source>
        <strain evidence="5">JCM 17925</strain>
    </source>
</reference>
<dbReference type="Pfam" id="PF03629">
    <property type="entry name" value="SASA"/>
    <property type="match status" value="1"/>
</dbReference>
<evidence type="ECO:0000313" key="5">
    <source>
        <dbReference type="Proteomes" id="UP001500936"/>
    </source>
</evidence>
<dbReference type="InterPro" id="IPR005181">
    <property type="entry name" value="SASA"/>
</dbReference>
<keyword evidence="1" id="KW-0378">Hydrolase</keyword>
<dbReference type="EMBL" id="BAABHB010000018">
    <property type="protein sequence ID" value="GAA4419457.1"/>
    <property type="molecule type" value="Genomic_DNA"/>
</dbReference>
<sequence length="586" mass="63452">MTQTMKKFILLGMALACAIRSLAQLSISLPVAGVYQSTSTNTSVVLAGQYIGSSLSNYRIEYEVYRLDVSDSHYLSTQQTWTTITTNPTYGLFRTTLSLPIGWYSVAVRVWNISTSSAGSSNSVVFGVGDVFVISGQSNAQGGSSSLPSLNTTYDGIVSHNYTDGCNNNLPPYPVMTALSTYNSIGPNGTNSWCWAYLGQQLQSGAPSGGKPIAFFNAAHGGSSSLNWKESANGTNTTNQYTGSVWCGGSYSGPAQPYFSLKTTLQYYAAIFGVNALLWHQGEADNEYPSGRTNRSTYRQNLLDLIAQTRTDYGSSLRWLVSEASFQGANPTGYETNTDVTSAQDDIVSNSSYDPSDYNYKGVITDGYGTSYRDITDKVHFREDRNNAVSLLGNLWNTAIGNATSGPIGGVTPPTITMSKVGSNWTLTCQGTYSAYRWINMSSANTNSPVGTSFSYSGSTGGSYACLVQSSNGKWAISQTIYTNCGSCREGAFANWSEEEEGIQTKAYPVPFDKDLTIEFTIPADSRVRLELIDESGRILQKVTDSMHIKGTFKYPISLDSSPSSILFYRLNVNGLGITKKLLKVQ</sequence>
<dbReference type="Proteomes" id="UP001500936">
    <property type="component" value="Unassembled WGS sequence"/>
</dbReference>
<feature type="chain" id="PRO_5047005460" description="Sialate O-acetylesterase domain-containing protein" evidence="2">
    <location>
        <begin position="24"/>
        <end position="586"/>
    </location>
</feature>
<feature type="signal peptide" evidence="2">
    <location>
        <begin position="1"/>
        <end position="23"/>
    </location>
</feature>
<evidence type="ECO:0000259" key="3">
    <source>
        <dbReference type="Pfam" id="PF03629"/>
    </source>
</evidence>
<keyword evidence="2" id="KW-0732">Signal</keyword>
<comment type="caution">
    <text evidence="4">The sequence shown here is derived from an EMBL/GenBank/DDBJ whole genome shotgun (WGS) entry which is preliminary data.</text>
</comment>
<accession>A0ABP8KZU8</accession>
<dbReference type="Gene3D" id="3.40.50.1110">
    <property type="entry name" value="SGNH hydrolase"/>
    <property type="match status" value="1"/>
</dbReference>
<organism evidence="4 5">
    <name type="scientific">Nibrella viscosa</name>
    <dbReference type="NCBI Taxonomy" id="1084524"/>
    <lineage>
        <taxon>Bacteria</taxon>
        <taxon>Pseudomonadati</taxon>
        <taxon>Bacteroidota</taxon>
        <taxon>Cytophagia</taxon>
        <taxon>Cytophagales</taxon>
        <taxon>Spirosomataceae</taxon>
        <taxon>Nibrella</taxon>
    </lineage>
</organism>
<proteinExistence type="predicted"/>
<feature type="domain" description="Sialate O-acetylesterase" evidence="3">
    <location>
        <begin position="129"/>
        <end position="323"/>
    </location>
</feature>
<evidence type="ECO:0000256" key="1">
    <source>
        <dbReference type="ARBA" id="ARBA00022801"/>
    </source>
</evidence>